<dbReference type="SUPFAM" id="SSF51306">
    <property type="entry name" value="LexA/Signal peptidase"/>
    <property type="match status" value="1"/>
</dbReference>
<dbReference type="Pfam" id="PF10502">
    <property type="entry name" value="Peptidase_S26"/>
    <property type="match status" value="1"/>
</dbReference>
<accession>A0A367FYT2</accession>
<dbReference type="GO" id="GO:0004252">
    <property type="term" value="F:serine-type endopeptidase activity"/>
    <property type="evidence" value="ECO:0007669"/>
    <property type="project" value="InterPro"/>
</dbReference>
<dbReference type="NCBIfam" id="TIGR02227">
    <property type="entry name" value="sigpep_I_bact"/>
    <property type="match status" value="1"/>
</dbReference>
<dbReference type="GO" id="GO:0009003">
    <property type="term" value="F:signal peptidase activity"/>
    <property type="evidence" value="ECO:0007669"/>
    <property type="project" value="UniProtKB-EC"/>
</dbReference>
<dbReference type="InterPro" id="IPR000223">
    <property type="entry name" value="Pept_S26A_signal_pept_1"/>
</dbReference>
<dbReference type="EC" id="3.4.21.89" evidence="3"/>
<keyword evidence="3" id="KW-0812">Transmembrane</keyword>
<evidence type="ECO:0000256" key="3">
    <source>
        <dbReference type="RuleBase" id="RU362042"/>
    </source>
</evidence>
<keyword evidence="3" id="KW-0378">Hydrolase</keyword>
<evidence type="ECO:0000256" key="2">
    <source>
        <dbReference type="ARBA" id="ARBA00009370"/>
    </source>
</evidence>
<dbReference type="Gene3D" id="2.10.109.10">
    <property type="entry name" value="Umud Fragment, subunit A"/>
    <property type="match status" value="1"/>
</dbReference>
<dbReference type="PANTHER" id="PTHR43390">
    <property type="entry name" value="SIGNAL PEPTIDASE I"/>
    <property type="match status" value="1"/>
</dbReference>
<dbReference type="EMBL" id="PSQG01000018">
    <property type="protein sequence ID" value="RCH42819.1"/>
    <property type="molecule type" value="Genomic_DNA"/>
</dbReference>
<organism evidence="5 6">
    <name type="scientific">Blautia obeum</name>
    <dbReference type="NCBI Taxonomy" id="40520"/>
    <lineage>
        <taxon>Bacteria</taxon>
        <taxon>Bacillati</taxon>
        <taxon>Bacillota</taxon>
        <taxon>Clostridia</taxon>
        <taxon>Lachnospirales</taxon>
        <taxon>Lachnospiraceae</taxon>
        <taxon>Blautia</taxon>
    </lineage>
</organism>
<keyword evidence="3" id="KW-0645">Protease</keyword>
<comment type="subcellular location">
    <subcellularLocation>
        <location evidence="1">Cell membrane</location>
        <topology evidence="1">Single-pass type II membrane protein</topology>
    </subcellularLocation>
    <subcellularLocation>
        <location evidence="3">Membrane</location>
        <topology evidence="3">Single-pass type II membrane protein</topology>
    </subcellularLocation>
</comment>
<sequence length="181" mass="20425">MRAEKDQTCSQTIRKRRYSTEIKEGYIRLFWRIVLIVAVGWLLFTQVFLIGQAPDNEMFPAVEAGDLLIGYRLEQNLEKEDVVVYEAGGKTHVGRILGCETDVITMDDTGTLLVNGTAQTGEIAFPTYAKEGITYPYTVPEGSVFILGDYRTHAKDSREFGPISTEDVKAKVITILRRREL</sequence>
<evidence type="ECO:0000259" key="4">
    <source>
        <dbReference type="Pfam" id="PF10502"/>
    </source>
</evidence>
<protein>
    <recommendedName>
        <fullName evidence="3">Signal peptidase I</fullName>
        <ecNumber evidence="3">3.4.21.89</ecNumber>
    </recommendedName>
</protein>
<dbReference type="AlphaFoldDB" id="A0A367FYT2"/>
<dbReference type="Proteomes" id="UP000253208">
    <property type="component" value="Unassembled WGS sequence"/>
</dbReference>
<feature type="transmembrane region" description="Helical" evidence="3">
    <location>
        <begin position="29"/>
        <end position="50"/>
    </location>
</feature>
<dbReference type="RefSeq" id="WP_110103065.1">
    <property type="nucleotide sequence ID" value="NZ_PSQG01000018.1"/>
</dbReference>
<dbReference type="PRINTS" id="PR00727">
    <property type="entry name" value="LEADERPTASE"/>
</dbReference>
<evidence type="ECO:0000313" key="5">
    <source>
        <dbReference type="EMBL" id="RCH42819.1"/>
    </source>
</evidence>
<dbReference type="InterPro" id="IPR019533">
    <property type="entry name" value="Peptidase_S26"/>
</dbReference>
<dbReference type="PANTHER" id="PTHR43390:SF1">
    <property type="entry name" value="CHLOROPLAST PROCESSING PEPTIDASE"/>
    <property type="match status" value="1"/>
</dbReference>
<gene>
    <name evidence="5" type="primary">lepB</name>
    <name evidence="5" type="ORF">C4886_12540</name>
</gene>
<comment type="catalytic activity">
    <reaction evidence="3">
        <text>Cleavage of hydrophobic, N-terminal signal or leader sequences from secreted and periplasmic proteins.</text>
        <dbReference type="EC" id="3.4.21.89"/>
    </reaction>
</comment>
<evidence type="ECO:0000256" key="1">
    <source>
        <dbReference type="ARBA" id="ARBA00004401"/>
    </source>
</evidence>
<feature type="domain" description="Peptidase S26" evidence="4">
    <location>
        <begin position="29"/>
        <end position="174"/>
    </location>
</feature>
<keyword evidence="3" id="KW-0472">Membrane</keyword>
<proteinExistence type="inferred from homology"/>
<comment type="caution">
    <text evidence="5">The sequence shown here is derived from an EMBL/GenBank/DDBJ whole genome shotgun (WGS) entry which is preliminary data.</text>
</comment>
<dbReference type="GO" id="GO:0005886">
    <property type="term" value="C:plasma membrane"/>
    <property type="evidence" value="ECO:0007669"/>
    <property type="project" value="UniProtKB-SubCell"/>
</dbReference>
<dbReference type="InterPro" id="IPR036286">
    <property type="entry name" value="LexA/Signal_pep-like_sf"/>
</dbReference>
<reference evidence="5 6" key="1">
    <citation type="submission" date="2018-02" db="EMBL/GenBank/DDBJ databases">
        <title>Complete genome sequencing of Faecalibacterium prausnitzii strains isolated from the human gut.</title>
        <authorList>
            <person name="Fitzgerald B.C."/>
            <person name="Shkoporov A.N."/>
            <person name="Ross P.R."/>
            <person name="Hill C."/>
        </authorList>
    </citation>
    <scope>NUCLEOTIDE SEQUENCE [LARGE SCALE GENOMIC DNA]</scope>
    <source>
        <strain evidence="5 6">APC942/31-1</strain>
    </source>
</reference>
<comment type="similarity">
    <text evidence="2 3">Belongs to the peptidase S26 family.</text>
</comment>
<dbReference type="CDD" id="cd06530">
    <property type="entry name" value="S26_SPase_I"/>
    <property type="match status" value="1"/>
</dbReference>
<name>A0A367FYT2_9FIRM</name>
<evidence type="ECO:0000313" key="6">
    <source>
        <dbReference type="Proteomes" id="UP000253208"/>
    </source>
</evidence>
<dbReference type="GO" id="GO:0006465">
    <property type="term" value="P:signal peptide processing"/>
    <property type="evidence" value="ECO:0007669"/>
    <property type="project" value="InterPro"/>
</dbReference>
<keyword evidence="3" id="KW-1133">Transmembrane helix</keyword>